<reference evidence="1" key="1">
    <citation type="submission" date="2014-09" db="EMBL/GenBank/DDBJ databases">
        <authorList>
            <person name="Magalhaes I.L.F."/>
            <person name="Oliveira U."/>
            <person name="Santos F.R."/>
            <person name="Vidigal T.H.D.A."/>
            <person name="Brescovit A.D."/>
            <person name="Santos A.J."/>
        </authorList>
    </citation>
    <scope>NUCLEOTIDE SEQUENCE</scope>
    <source>
        <tissue evidence="1">Shoot tissue taken approximately 20 cm above the soil surface</tissue>
    </source>
</reference>
<organism evidence="1">
    <name type="scientific">Arundo donax</name>
    <name type="common">Giant reed</name>
    <name type="synonym">Donax arundinaceus</name>
    <dbReference type="NCBI Taxonomy" id="35708"/>
    <lineage>
        <taxon>Eukaryota</taxon>
        <taxon>Viridiplantae</taxon>
        <taxon>Streptophyta</taxon>
        <taxon>Embryophyta</taxon>
        <taxon>Tracheophyta</taxon>
        <taxon>Spermatophyta</taxon>
        <taxon>Magnoliopsida</taxon>
        <taxon>Liliopsida</taxon>
        <taxon>Poales</taxon>
        <taxon>Poaceae</taxon>
        <taxon>PACMAD clade</taxon>
        <taxon>Arundinoideae</taxon>
        <taxon>Arundineae</taxon>
        <taxon>Arundo</taxon>
    </lineage>
</organism>
<protein>
    <submittedName>
        <fullName evidence="1">Uncharacterized protein</fullName>
    </submittedName>
</protein>
<reference evidence="1" key="2">
    <citation type="journal article" date="2015" name="Data Brief">
        <title>Shoot transcriptome of the giant reed, Arundo donax.</title>
        <authorList>
            <person name="Barrero R.A."/>
            <person name="Guerrero F.D."/>
            <person name="Moolhuijzen P."/>
            <person name="Goolsby J.A."/>
            <person name="Tidwell J."/>
            <person name="Bellgard S.E."/>
            <person name="Bellgard M.I."/>
        </authorList>
    </citation>
    <scope>NUCLEOTIDE SEQUENCE</scope>
    <source>
        <tissue evidence="1">Shoot tissue taken approximately 20 cm above the soil surface</tissue>
    </source>
</reference>
<accession>A0A0A9EHR7</accession>
<sequence length="39" mass="4398">MEWSSLLHPMSLPISPTNLSTKQKEERLKICVLVCGTRA</sequence>
<name>A0A0A9EHR7_ARUDO</name>
<evidence type="ECO:0000313" key="1">
    <source>
        <dbReference type="EMBL" id="JAD97420.1"/>
    </source>
</evidence>
<dbReference type="AlphaFoldDB" id="A0A0A9EHR7"/>
<proteinExistence type="predicted"/>
<dbReference type="EMBL" id="GBRH01200475">
    <property type="protein sequence ID" value="JAD97420.1"/>
    <property type="molecule type" value="Transcribed_RNA"/>
</dbReference>